<name>A0A9P7UP65_9AGAR</name>
<keyword evidence="3" id="KW-1185">Reference proteome</keyword>
<organism evidence="2 3">
    <name type="scientific">Marasmius oreades</name>
    <name type="common">fairy-ring Marasmius</name>
    <dbReference type="NCBI Taxonomy" id="181124"/>
    <lineage>
        <taxon>Eukaryota</taxon>
        <taxon>Fungi</taxon>
        <taxon>Dikarya</taxon>
        <taxon>Basidiomycota</taxon>
        <taxon>Agaricomycotina</taxon>
        <taxon>Agaricomycetes</taxon>
        <taxon>Agaricomycetidae</taxon>
        <taxon>Agaricales</taxon>
        <taxon>Marasmiineae</taxon>
        <taxon>Marasmiaceae</taxon>
        <taxon>Marasmius</taxon>
    </lineage>
</organism>
<feature type="chain" id="PRO_5040165276" evidence="1">
    <location>
        <begin position="22"/>
        <end position="73"/>
    </location>
</feature>
<accession>A0A9P7UP65</accession>
<dbReference type="KEGG" id="more:E1B28_012883"/>
<dbReference type="AlphaFoldDB" id="A0A9P7UP65"/>
<feature type="signal peptide" evidence="1">
    <location>
        <begin position="1"/>
        <end position="21"/>
    </location>
</feature>
<keyword evidence="1" id="KW-0732">Signal</keyword>
<evidence type="ECO:0000256" key="1">
    <source>
        <dbReference type="SAM" id="SignalP"/>
    </source>
</evidence>
<proteinExistence type="predicted"/>
<dbReference type="RefSeq" id="XP_043005409.1">
    <property type="nucleotide sequence ID" value="XM_043158039.1"/>
</dbReference>
<reference evidence="2" key="1">
    <citation type="journal article" date="2021" name="Genome Biol. Evol.">
        <title>The assembled and annotated genome of the fairy-ring fungus Marasmius oreades.</title>
        <authorList>
            <person name="Hiltunen M."/>
            <person name="Ament-Velasquez S.L."/>
            <person name="Johannesson H."/>
        </authorList>
    </citation>
    <scope>NUCLEOTIDE SEQUENCE</scope>
    <source>
        <strain evidence="2">03SP1</strain>
    </source>
</reference>
<sequence>MRFSEFQITSILFAVVGVVVANPLVGRQDGVIVCVPPDYKCPATTQRCCARDNSSTVFECIDQPSTTTCIPPP</sequence>
<dbReference type="GeneID" id="66081958"/>
<gene>
    <name evidence="2" type="ORF">E1B28_012883</name>
</gene>
<protein>
    <submittedName>
        <fullName evidence="2">Uncharacterized protein</fullName>
    </submittedName>
</protein>
<dbReference type="EMBL" id="CM032188">
    <property type="protein sequence ID" value="KAG7088938.1"/>
    <property type="molecule type" value="Genomic_DNA"/>
</dbReference>
<comment type="caution">
    <text evidence="2">The sequence shown here is derived from an EMBL/GenBank/DDBJ whole genome shotgun (WGS) entry which is preliminary data.</text>
</comment>
<evidence type="ECO:0000313" key="3">
    <source>
        <dbReference type="Proteomes" id="UP001049176"/>
    </source>
</evidence>
<evidence type="ECO:0000313" key="2">
    <source>
        <dbReference type="EMBL" id="KAG7088938.1"/>
    </source>
</evidence>
<dbReference type="Proteomes" id="UP001049176">
    <property type="component" value="Chromosome 8"/>
</dbReference>